<dbReference type="InterPro" id="IPR050832">
    <property type="entry name" value="Bact_Acetyltransf"/>
</dbReference>
<dbReference type="Proteomes" id="UP001147700">
    <property type="component" value="Unassembled WGS sequence"/>
</dbReference>
<dbReference type="SUPFAM" id="SSF55729">
    <property type="entry name" value="Acyl-CoA N-acyltransferases (Nat)"/>
    <property type="match status" value="1"/>
</dbReference>
<dbReference type="InterPro" id="IPR000182">
    <property type="entry name" value="GNAT_dom"/>
</dbReference>
<gene>
    <name evidence="4" type="ORF">OJ962_00625</name>
</gene>
<reference evidence="4" key="1">
    <citation type="submission" date="2022-10" db="EMBL/GenBank/DDBJ databases">
        <title>The WGS of Solirubrobacter sp. CPCC 204708.</title>
        <authorList>
            <person name="Jiang Z."/>
        </authorList>
    </citation>
    <scope>NUCLEOTIDE SEQUENCE</scope>
    <source>
        <strain evidence="4">CPCC 204708</strain>
    </source>
</reference>
<dbReference type="RefSeq" id="WP_202954729.1">
    <property type="nucleotide sequence ID" value="NZ_JAPCID010000001.1"/>
</dbReference>
<name>A0ABT4RBS4_9ACTN</name>
<proteinExistence type="predicted"/>
<dbReference type="PROSITE" id="PS51186">
    <property type="entry name" value="GNAT"/>
    <property type="match status" value="1"/>
</dbReference>
<keyword evidence="2" id="KW-0012">Acyltransferase</keyword>
<keyword evidence="5" id="KW-1185">Reference proteome</keyword>
<comment type="caution">
    <text evidence="4">The sequence shown here is derived from an EMBL/GenBank/DDBJ whole genome shotgun (WGS) entry which is preliminary data.</text>
</comment>
<evidence type="ECO:0000256" key="2">
    <source>
        <dbReference type="ARBA" id="ARBA00023315"/>
    </source>
</evidence>
<organism evidence="4 5">
    <name type="scientific">Solirubrobacter deserti</name>
    <dbReference type="NCBI Taxonomy" id="2282478"/>
    <lineage>
        <taxon>Bacteria</taxon>
        <taxon>Bacillati</taxon>
        <taxon>Actinomycetota</taxon>
        <taxon>Thermoleophilia</taxon>
        <taxon>Solirubrobacterales</taxon>
        <taxon>Solirubrobacteraceae</taxon>
        <taxon>Solirubrobacter</taxon>
    </lineage>
</organism>
<dbReference type="InterPro" id="IPR016181">
    <property type="entry name" value="Acyl_CoA_acyltransferase"/>
</dbReference>
<feature type="domain" description="N-acetyltransferase" evidence="3">
    <location>
        <begin position="110"/>
        <end position="239"/>
    </location>
</feature>
<sequence>MGPFTLFVSRAPWPYYARPRVGEGEQTFTREDVAAVRARQAELRVPHMFEWVHETAPTLRDAVDAEVIEVPLLVLDRAAWRPLEAPESMGLRLLDADDAALAAALGVEQVGFAAAGTAPGPQAITERDAAAREQDAARLDYLRERFRRGTSVTAVAENESGPVAVGTLRPVDAVAEIVGVATLPAVRRQGLGGAVTAFLVEHALDRGIETVFLSAADDDVARVYERLGFRRCGTACFVH</sequence>
<evidence type="ECO:0000259" key="3">
    <source>
        <dbReference type="PROSITE" id="PS51186"/>
    </source>
</evidence>
<evidence type="ECO:0000256" key="1">
    <source>
        <dbReference type="ARBA" id="ARBA00022679"/>
    </source>
</evidence>
<accession>A0ABT4RBS4</accession>
<dbReference type="CDD" id="cd04301">
    <property type="entry name" value="NAT_SF"/>
    <property type="match status" value="1"/>
</dbReference>
<protein>
    <submittedName>
        <fullName evidence="4">GNAT family N-acetyltransferase</fullName>
    </submittedName>
</protein>
<dbReference type="Pfam" id="PF00583">
    <property type="entry name" value="Acetyltransf_1"/>
    <property type="match status" value="1"/>
</dbReference>
<evidence type="ECO:0000313" key="4">
    <source>
        <dbReference type="EMBL" id="MDA0135983.1"/>
    </source>
</evidence>
<dbReference type="EMBL" id="JAPCID010000001">
    <property type="protein sequence ID" value="MDA0135983.1"/>
    <property type="molecule type" value="Genomic_DNA"/>
</dbReference>
<dbReference type="PANTHER" id="PTHR43877">
    <property type="entry name" value="AMINOALKYLPHOSPHONATE N-ACETYLTRANSFERASE-RELATED-RELATED"/>
    <property type="match status" value="1"/>
</dbReference>
<dbReference type="Gene3D" id="3.40.630.30">
    <property type="match status" value="1"/>
</dbReference>
<evidence type="ECO:0000313" key="5">
    <source>
        <dbReference type="Proteomes" id="UP001147700"/>
    </source>
</evidence>
<keyword evidence="1" id="KW-0808">Transferase</keyword>